<dbReference type="Proteomes" id="UP001341840">
    <property type="component" value="Unassembled WGS sequence"/>
</dbReference>
<organism evidence="1 2">
    <name type="scientific">Stylosanthes scabra</name>
    <dbReference type="NCBI Taxonomy" id="79078"/>
    <lineage>
        <taxon>Eukaryota</taxon>
        <taxon>Viridiplantae</taxon>
        <taxon>Streptophyta</taxon>
        <taxon>Embryophyta</taxon>
        <taxon>Tracheophyta</taxon>
        <taxon>Spermatophyta</taxon>
        <taxon>Magnoliopsida</taxon>
        <taxon>eudicotyledons</taxon>
        <taxon>Gunneridae</taxon>
        <taxon>Pentapetalae</taxon>
        <taxon>rosids</taxon>
        <taxon>fabids</taxon>
        <taxon>Fabales</taxon>
        <taxon>Fabaceae</taxon>
        <taxon>Papilionoideae</taxon>
        <taxon>50 kb inversion clade</taxon>
        <taxon>dalbergioids sensu lato</taxon>
        <taxon>Dalbergieae</taxon>
        <taxon>Pterocarpus clade</taxon>
        <taxon>Stylosanthes</taxon>
    </lineage>
</organism>
<evidence type="ECO:0000313" key="2">
    <source>
        <dbReference type="Proteomes" id="UP001341840"/>
    </source>
</evidence>
<evidence type="ECO:0008006" key="3">
    <source>
        <dbReference type="Google" id="ProtNLM"/>
    </source>
</evidence>
<protein>
    <recommendedName>
        <fullName evidence="3">Fructose-bisphosphate aldolase</fullName>
    </recommendedName>
</protein>
<proteinExistence type="predicted"/>
<accession>A0ABU6RT83</accession>
<comment type="caution">
    <text evidence="1">The sequence shown here is derived from an EMBL/GenBank/DDBJ whole genome shotgun (WGS) entry which is preliminary data.</text>
</comment>
<reference evidence="1 2" key="1">
    <citation type="journal article" date="2023" name="Plants (Basel)">
        <title>Bridging the Gap: Combining Genomics and Transcriptomics Approaches to Understand Stylosanthes scabra, an Orphan Legume from the Brazilian Caatinga.</title>
        <authorList>
            <person name="Ferreira-Neto J.R.C."/>
            <person name="da Silva M.D."/>
            <person name="Binneck E."/>
            <person name="de Melo N.F."/>
            <person name="da Silva R.H."/>
            <person name="de Melo A.L.T.M."/>
            <person name="Pandolfi V."/>
            <person name="Bustamante F.O."/>
            <person name="Brasileiro-Vidal A.C."/>
            <person name="Benko-Iseppon A.M."/>
        </authorList>
    </citation>
    <scope>NUCLEOTIDE SEQUENCE [LARGE SCALE GENOMIC DNA]</scope>
    <source>
        <tissue evidence="1">Leaves</tissue>
    </source>
</reference>
<gene>
    <name evidence="1" type="ORF">PIB30_084783</name>
</gene>
<sequence>MSSRVDFHQDPSNISDWVMRIAVLKQVLRIAVLTKTKLIIECGRDETTIPTLYQKHCASGMKSQSLPGTAKEDYQQQHWAMAISIATAVKRELCGNLAAIYANCR</sequence>
<keyword evidence="2" id="KW-1185">Reference proteome</keyword>
<name>A0ABU6RT83_9FABA</name>
<evidence type="ECO:0000313" key="1">
    <source>
        <dbReference type="EMBL" id="MED6127084.1"/>
    </source>
</evidence>
<dbReference type="EMBL" id="JASCZI010031595">
    <property type="protein sequence ID" value="MED6127084.1"/>
    <property type="molecule type" value="Genomic_DNA"/>
</dbReference>